<dbReference type="SUPFAM" id="SSF48179">
    <property type="entry name" value="6-phosphogluconate dehydrogenase C-terminal domain-like"/>
    <property type="match status" value="1"/>
</dbReference>
<reference evidence="6" key="1">
    <citation type="submission" date="2020-04" db="EMBL/GenBank/DDBJ databases">
        <title>Nitratireductor sp. nov. isolated from mangrove soil.</title>
        <authorList>
            <person name="Ye Y."/>
        </authorList>
    </citation>
    <scope>NUCLEOTIDE SEQUENCE</scope>
    <source>
        <strain evidence="6">SY7</strain>
    </source>
</reference>
<sequence length="310" mass="31434">MNDMPRIGFIGLGAMGQPMATLVAKAGHPLVIFDVNAKLTREIADATGARAAATPADVAADCDILVTMLPSSAVVDVVLNGEAGALDALGAGSLIVEMSSGVPESTKSMAQAAAARGVSLIDAPVSGGVSRARTGELAIMAGGEAAAIDRAEPVLRIMGNSVVRTGAVGSAHAMKALNNLVSAGGFLIGIEALLIGARFGLDPEVMVDVLNASTGMNNSTQKKFKQFVLSRKFDAGFGLDLMVKDLGIALGVARTTDTTAPFAGLCRDIWAAGQKYLGPGQDHTAIACFSEMVGGAELRLSAANQNGKPA</sequence>
<evidence type="ECO:0000256" key="1">
    <source>
        <dbReference type="ARBA" id="ARBA00023002"/>
    </source>
</evidence>
<evidence type="ECO:0000259" key="5">
    <source>
        <dbReference type="Pfam" id="PF14833"/>
    </source>
</evidence>
<dbReference type="Gene3D" id="1.10.1040.10">
    <property type="entry name" value="N-(1-d-carboxylethyl)-l-norvaline Dehydrogenase, domain 2"/>
    <property type="match status" value="1"/>
</dbReference>
<dbReference type="Proteomes" id="UP000321389">
    <property type="component" value="Chromosome"/>
</dbReference>
<name>A0A5B8L3P6_9HYPH</name>
<proteinExistence type="predicted"/>
<dbReference type="AlphaFoldDB" id="A0A5B8L3P6"/>
<keyword evidence="7" id="KW-1185">Reference proteome</keyword>
<keyword evidence="1" id="KW-0560">Oxidoreductase</keyword>
<dbReference type="InterPro" id="IPR013328">
    <property type="entry name" value="6PGD_dom2"/>
</dbReference>
<dbReference type="PANTHER" id="PTHR22981:SF7">
    <property type="entry name" value="3-HYDROXYISOBUTYRATE DEHYDROGENASE, MITOCHONDRIAL"/>
    <property type="match status" value="1"/>
</dbReference>
<gene>
    <name evidence="6" type="ORF">FQ775_18885</name>
</gene>
<evidence type="ECO:0000259" key="4">
    <source>
        <dbReference type="Pfam" id="PF03446"/>
    </source>
</evidence>
<dbReference type="EMBL" id="CP042301">
    <property type="protein sequence ID" value="QDZ02280.1"/>
    <property type="molecule type" value="Genomic_DNA"/>
</dbReference>
<dbReference type="PANTHER" id="PTHR22981">
    <property type="entry name" value="3-HYDROXYISOBUTYRATE DEHYDROGENASE-RELATED"/>
    <property type="match status" value="1"/>
</dbReference>
<dbReference type="Gene3D" id="3.40.50.720">
    <property type="entry name" value="NAD(P)-binding Rossmann-like Domain"/>
    <property type="match status" value="1"/>
</dbReference>
<dbReference type="OrthoDB" id="9812907at2"/>
<dbReference type="PIRSF" id="PIRSF000103">
    <property type="entry name" value="HIBADH"/>
    <property type="match status" value="1"/>
</dbReference>
<dbReference type="InterPro" id="IPR006115">
    <property type="entry name" value="6PGDH_NADP-bd"/>
</dbReference>
<feature type="domain" description="6-phosphogluconate dehydrogenase NADP-binding" evidence="4">
    <location>
        <begin position="6"/>
        <end position="165"/>
    </location>
</feature>
<dbReference type="GO" id="GO:0050661">
    <property type="term" value="F:NADP binding"/>
    <property type="evidence" value="ECO:0007669"/>
    <property type="project" value="InterPro"/>
</dbReference>
<dbReference type="InterPro" id="IPR015815">
    <property type="entry name" value="HIBADH-related"/>
</dbReference>
<protein>
    <submittedName>
        <fullName evidence="6">NAD(P)-dependent oxidoreductase</fullName>
    </submittedName>
</protein>
<feature type="active site" evidence="3">
    <location>
        <position position="175"/>
    </location>
</feature>
<organism evidence="6 7">
    <name type="scientific">Nitratireductor mangrovi</name>
    <dbReference type="NCBI Taxonomy" id="2599600"/>
    <lineage>
        <taxon>Bacteria</taxon>
        <taxon>Pseudomonadati</taxon>
        <taxon>Pseudomonadota</taxon>
        <taxon>Alphaproteobacteria</taxon>
        <taxon>Hyphomicrobiales</taxon>
        <taxon>Phyllobacteriaceae</taxon>
        <taxon>Nitratireductor</taxon>
    </lineage>
</organism>
<dbReference type="GO" id="GO:0051287">
    <property type="term" value="F:NAD binding"/>
    <property type="evidence" value="ECO:0007669"/>
    <property type="project" value="InterPro"/>
</dbReference>
<dbReference type="InterPro" id="IPR036291">
    <property type="entry name" value="NAD(P)-bd_dom_sf"/>
</dbReference>
<evidence type="ECO:0000313" key="7">
    <source>
        <dbReference type="Proteomes" id="UP000321389"/>
    </source>
</evidence>
<dbReference type="SUPFAM" id="SSF51735">
    <property type="entry name" value="NAD(P)-binding Rossmann-fold domains"/>
    <property type="match status" value="1"/>
</dbReference>
<keyword evidence="2" id="KW-0520">NAD</keyword>
<dbReference type="RefSeq" id="WP_146300919.1">
    <property type="nucleotide sequence ID" value="NZ_CP042301.2"/>
</dbReference>
<dbReference type="InterPro" id="IPR029154">
    <property type="entry name" value="HIBADH-like_NADP-bd"/>
</dbReference>
<evidence type="ECO:0000256" key="2">
    <source>
        <dbReference type="ARBA" id="ARBA00023027"/>
    </source>
</evidence>
<dbReference type="Pfam" id="PF14833">
    <property type="entry name" value="NAD_binding_11"/>
    <property type="match status" value="1"/>
</dbReference>
<evidence type="ECO:0000256" key="3">
    <source>
        <dbReference type="PIRSR" id="PIRSR000103-1"/>
    </source>
</evidence>
<dbReference type="InterPro" id="IPR008927">
    <property type="entry name" value="6-PGluconate_DH-like_C_sf"/>
</dbReference>
<accession>A0A5B8L3P6</accession>
<dbReference type="Pfam" id="PF03446">
    <property type="entry name" value="NAD_binding_2"/>
    <property type="match status" value="1"/>
</dbReference>
<evidence type="ECO:0000313" key="6">
    <source>
        <dbReference type="EMBL" id="QDZ02280.1"/>
    </source>
</evidence>
<dbReference type="GO" id="GO:0016616">
    <property type="term" value="F:oxidoreductase activity, acting on the CH-OH group of donors, NAD or NADP as acceptor"/>
    <property type="evidence" value="ECO:0007669"/>
    <property type="project" value="TreeGrafter"/>
</dbReference>
<dbReference type="KEGG" id="niy:FQ775_18885"/>
<feature type="domain" description="3-hydroxyisobutyrate dehydrogenase-like NAD-binding" evidence="5">
    <location>
        <begin position="169"/>
        <end position="287"/>
    </location>
</feature>